<name>A0A975PP11_9RHOB</name>
<evidence type="ECO:0000313" key="3">
    <source>
        <dbReference type="Proteomes" id="UP000683291"/>
    </source>
</evidence>
<dbReference type="Proteomes" id="UP000683291">
    <property type="component" value="Chromosome pJK7-1-3"/>
</dbReference>
<dbReference type="RefSeq" id="WP_212706526.1">
    <property type="nucleotide sequence ID" value="NZ_CP073584.1"/>
</dbReference>
<feature type="transmembrane region" description="Helical" evidence="1">
    <location>
        <begin position="118"/>
        <end position="143"/>
    </location>
</feature>
<feature type="transmembrane region" description="Helical" evidence="1">
    <location>
        <begin position="155"/>
        <end position="183"/>
    </location>
</feature>
<organism evidence="2 3">
    <name type="scientific">Sulfitobacter albidus</name>
    <dbReference type="NCBI Taxonomy" id="2829501"/>
    <lineage>
        <taxon>Bacteria</taxon>
        <taxon>Pseudomonadati</taxon>
        <taxon>Pseudomonadota</taxon>
        <taxon>Alphaproteobacteria</taxon>
        <taxon>Rhodobacterales</taxon>
        <taxon>Roseobacteraceae</taxon>
        <taxon>Sulfitobacter</taxon>
    </lineage>
</organism>
<keyword evidence="1" id="KW-1133">Transmembrane helix</keyword>
<dbReference type="EMBL" id="CP073584">
    <property type="protein sequence ID" value="QUJ78334.1"/>
    <property type="molecule type" value="Genomic_DNA"/>
</dbReference>
<accession>A0A975PP11</accession>
<reference evidence="2" key="1">
    <citation type="submission" date="2021-04" db="EMBL/GenBank/DDBJ databases">
        <title>Complete genome sequence for Sulfitobacter sp. strain JK7-1.</title>
        <authorList>
            <person name="Park S.-J."/>
        </authorList>
    </citation>
    <scope>NUCLEOTIDE SEQUENCE</scope>
    <source>
        <strain evidence="2">JK7-1</strain>
    </source>
</reference>
<proteinExistence type="predicted"/>
<keyword evidence="3" id="KW-1185">Reference proteome</keyword>
<evidence type="ECO:0000313" key="2">
    <source>
        <dbReference type="EMBL" id="QUJ78334.1"/>
    </source>
</evidence>
<sequence>MERVKLDHGNQKRPPLSARAASTTGRSALFLAKVAGKAVWAIAKPVGRQTGKLAAKGGKAVKDHAAVKFAEFELRHTKYTPENFFEKGAILLEDLVDALLIEKRGTSARIVTALSGKLAAAGTTASLFSIASILGTASTGTAISSLSGAAFNSAALAWIGGSVVTGGWIVLGVAAAGGAVAYFGSRKLVGKWTGKRRKKKSLDPQEMRFVETCLMLATAFRERANQNAVLDPLTAETLHQNLKHDLLEQLDFCIAKVSDWPELPLLRLEDCKVDLVELFDSLPTAQIHKPSVGRKPTAAAPIVTGVVSATILKLMSDTLPSFTEDEELVLQALRRSNNSLADASELGLSEYVQSLSVEQIAGLKNNVKGIYHELAFQRQENLDGDEYIVELFGDTNHAGADVRIINVETGDVSEVQLKATNYASYVREHNEKYENIDVLVTSEIAGSSPDWSSSDFSNADLTADTSSALHKLGHGADADIVNSMGVAAMVTLAANAKSMLKGDALSTQAKQKIIQDGVVAASVAGMVQLII</sequence>
<dbReference type="KEGG" id="sual:KDD17_18265"/>
<keyword evidence="1" id="KW-0812">Transmembrane</keyword>
<dbReference type="AlphaFoldDB" id="A0A975PP11"/>
<protein>
    <submittedName>
        <fullName evidence="2">Uncharacterized protein</fullName>
    </submittedName>
</protein>
<evidence type="ECO:0000256" key="1">
    <source>
        <dbReference type="SAM" id="Phobius"/>
    </source>
</evidence>
<gene>
    <name evidence="2" type="ORF">KDD17_18265</name>
</gene>
<keyword evidence="1" id="KW-0472">Membrane</keyword>